<dbReference type="AlphaFoldDB" id="A0A6S5C073"/>
<comment type="cofactor">
    <cofactor evidence="1">
        <name>Mg(2+)</name>
        <dbReference type="ChEBI" id="CHEBI:18420"/>
    </cofactor>
</comment>
<keyword evidence="6" id="KW-0732">Signal</keyword>
<organism evidence="8 9">
    <name type="scientific">Aeromonas veronii</name>
    <dbReference type="NCBI Taxonomy" id="654"/>
    <lineage>
        <taxon>Bacteria</taxon>
        <taxon>Pseudomonadati</taxon>
        <taxon>Pseudomonadota</taxon>
        <taxon>Gammaproteobacteria</taxon>
        <taxon>Aeromonadales</taxon>
        <taxon>Aeromonadaceae</taxon>
        <taxon>Aeromonas</taxon>
    </lineage>
</organism>
<dbReference type="InterPro" id="IPR019734">
    <property type="entry name" value="TPR_rpt"/>
</dbReference>
<sequence>MRHLALLLLLAVFGLAAQPLSPAQLESELDDMERVYQPIELLHERIDRLLQDGDAYSQPQQMRIRRLACWAHSADDMQESRRAIAYADSQLALAKKREDGAAMADLTICRGWFNQLLGEVAQARHDFDEGLRLARVAALPKLEALALSRRGAMLSFQGASGQGLVDLTKAHDIYEELGLVTWYHQAQLEIAAAFRRMGLYTEALTTLHRLDEHFVKNHNGFGAARMSEQLALVYLDTGRYQEAQQELERSLAFFHQPEYRIEHADRQVMLSEALLGQGRTEEAGRLLGQAARVLSPQVDLILHAHLELVMAKLQVKKREPISALRALATIEPILKAEGHIRYLMDLYGVRSEAFELQGDYPAALAALRDHLVQEQRLDQLQREQSTAWVRGEFELARQEVENKQLRIEQQLQQQELAQIKERRFWLLVVMVLCGGLALLTMGWLIERNRRMHRLAFTDELTGINNRRRVLQHGSDMFALARRQGTPFCLLVFDIDHFKRINDTLGHHQGDRVLQWVSQAVVSQLRQHDVLGRIGGEEFLVLLPDTGIEEACRVAERIRERVANLTLPGLSHPVTISIGVACQQADDPDLAALTRRADEALYRAKEAGRNRVETDD</sequence>
<protein>
    <recommendedName>
        <fullName evidence="2">diguanylate cyclase</fullName>
        <ecNumber evidence="2">2.7.7.65</ecNumber>
    </recommendedName>
</protein>
<evidence type="ECO:0000256" key="1">
    <source>
        <dbReference type="ARBA" id="ARBA00001946"/>
    </source>
</evidence>
<dbReference type="Gene3D" id="3.30.70.270">
    <property type="match status" value="1"/>
</dbReference>
<evidence type="ECO:0000313" key="8">
    <source>
        <dbReference type="EMBL" id="BBR37966.1"/>
    </source>
</evidence>
<keyword evidence="5" id="KW-1133">Transmembrane helix</keyword>
<dbReference type="GO" id="GO:0043709">
    <property type="term" value="P:cell adhesion involved in single-species biofilm formation"/>
    <property type="evidence" value="ECO:0007669"/>
    <property type="project" value="TreeGrafter"/>
</dbReference>
<dbReference type="SUPFAM" id="SSF48452">
    <property type="entry name" value="TPR-like"/>
    <property type="match status" value="1"/>
</dbReference>
<dbReference type="GO" id="GO:0005886">
    <property type="term" value="C:plasma membrane"/>
    <property type="evidence" value="ECO:0007669"/>
    <property type="project" value="TreeGrafter"/>
</dbReference>
<name>A0A6S5C073_AERVE</name>
<evidence type="ECO:0000313" key="9">
    <source>
        <dbReference type="Proteomes" id="UP000515442"/>
    </source>
</evidence>
<dbReference type="Gene3D" id="1.25.40.10">
    <property type="entry name" value="Tetratricopeptide repeat domain"/>
    <property type="match status" value="2"/>
</dbReference>
<evidence type="ECO:0000256" key="4">
    <source>
        <dbReference type="SAM" id="Coils"/>
    </source>
</evidence>
<dbReference type="FunFam" id="3.30.70.270:FF:000001">
    <property type="entry name" value="Diguanylate cyclase domain protein"/>
    <property type="match status" value="1"/>
</dbReference>
<dbReference type="CDD" id="cd01949">
    <property type="entry name" value="GGDEF"/>
    <property type="match status" value="1"/>
</dbReference>
<feature type="chain" id="PRO_5028310189" description="diguanylate cyclase" evidence="6">
    <location>
        <begin position="18"/>
        <end position="615"/>
    </location>
</feature>
<dbReference type="InterPro" id="IPR050469">
    <property type="entry name" value="Diguanylate_Cyclase"/>
</dbReference>
<feature type="coiled-coil region" evidence="4">
    <location>
        <begin position="393"/>
        <end position="422"/>
    </location>
</feature>
<evidence type="ECO:0000259" key="7">
    <source>
        <dbReference type="PROSITE" id="PS50887"/>
    </source>
</evidence>
<dbReference type="SMART" id="SM00267">
    <property type="entry name" value="GGDEF"/>
    <property type="match status" value="1"/>
</dbReference>
<dbReference type="GO" id="GO:0052621">
    <property type="term" value="F:diguanylate cyclase activity"/>
    <property type="evidence" value="ECO:0007669"/>
    <property type="project" value="UniProtKB-EC"/>
</dbReference>
<dbReference type="EC" id="2.7.7.65" evidence="2"/>
<evidence type="ECO:0000256" key="6">
    <source>
        <dbReference type="SAM" id="SignalP"/>
    </source>
</evidence>
<accession>A0A6S5C073</accession>
<dbReference type="PANTHER" id="PTHR45138">
    <property type="entry name" value="REGULATORY COMPONENTS OF SENSORY TRANSDUCTION SYSTEM"/>
    <property type="match status" value="1"/>
</dbReference>
<dbReference type="InterPro" id="IPR043128">
    <property type="entry name" value="Rev_trsase/Diguanyl_cyclase"/>
</dbReference>
<keyword evidence="4" id="KW-0175">Coiled coil</keyword>
<feature type="signal peptide" evidence="6">
    <location>
        <begin position="1"/>
        <end position="17"/>
    </location>
</feature>
<dbReference type="InterPro" id="IPR011990">
    <property type="entry name" value="TPR-like_helical_dom_sf"/>
</dbReference>
<evidence type="ECO:0000256" key="3">
    <source>
        <dbReference type="ARBA" id="ARBA00034247"/>
    </source>
</evidence>
<dbReference type="SUPFAM" id="SSF55073">
    <property type="entry name" value="Nucleotide cyclase"/>
    <property type="match status" value="1"/>
</dbReference>
<feature type="domain" description="GGDEF" evidence="7">
    <location>
        <begin position="485"/>
        <end position="615"/>
    </location>
</feature>
<feature type="transmembrane region" description="Helical" evidence="5">
    <location>
        <begin position="424"/>
        <end position="445"/>
    </location>
</feature>
<proteinExistence type="predicted"/>
<gene>
    <name evidence="8" type="ORF">WP3W19E03_04910</name>
</gene>
<evidence type="ECO:0000256" key="5">
    <source>
        <dbReference type="SAM" id="Phobius"/>
    </source>
</evidence>
<keyword evidence="5" id="KW-0472">Membrane</keyword>
<keyword evidence="5" id="KW-0812">Transmembrane</keyword>
<dbReference type="Proteomes" id="UP000515442">
    <property type="component" value="Chromosome"/>
</dbReference>
<dbReference type="InterPro" id="IPR029787">
    <property type="entry name" value="Nucleotide_cyclase"/>
</dbReference>
<dbReference type="Pfam" id="PF00990">
    <property type="entry name" value="GGDEF"/>
    <property type="match status" value="1"/>
</dbReference>
<dbReference type="RefSeq" id="WP_182938795.1">
    <property type="nucleotide sequence ID" value="NZ_AP022038.1"/>
</dbReference>
<dbReference type="InterPro" id="IPR000160">
    <property type="entry name" value="GGDEF_dom"/>
</dbReference>
<dbReference type="NCBIfam" id="TIGR00254">
    <property type="entry name" value="GGDEF"/>
    <property type="match status" value="1"/>
</dbReference>
<dbReference type="GO" id="GO:1902201">
    <property type="term" value="P:negative regulation of bacterial-type flagellum-dependent cell motility"/>
    <property type="evidence" value="ECO:0007669"/>
    <property type="project" value="TreeGrafter"/>
</dbReference>
<comment type="catalytic activity">
    <reaction evidence="3">
        <text>2 GTP = 3',3'-c-di-GMP + 2 diphosphate</text>
        <dbReference type="Rhea" id="RHEA:24898"/>
        <dbReference type="ChEBI" id="CHEBI:33019"/>
        <dbReference type="ChEBI" id="CHEBI:37565"/>
        <dbReference type="ChEBI" id="CHEBI:58805"/>
        <dbReference type="EC" id="2.7.7.65"/>
    </reaction>
</comment>
<evidence type="ECO:0000256" key="2">
    <source>
        <dbReference type="ARBA" id="ARBA00012528"/>
    </source>
</evidence>
<dbReference type="SMART" id="SM00028">
    <property type="entry name" value="TPR"/>
    <property type="match status" value="5"/>
</dbReference>
<reference evidence="8 9" key="1">
    <citation type="submission" date="2019-12" db="EMBL/GenBank/DDBJ databases">
        <title>complete genome sequences of Aeromonas veronii str. WP3-W19-ESBL-03 isolated from wastewater treatment plant effluent.</title>
        <authorList>
            <person name="Sekizuka T."/>
            <person name="Itokawa K."/>
            <person name="Yatsu K."/>
            <person name="Inamine Y."/>
            <person name="Kuroda M."/>
        </authorList>
    </citation>
    <scope>NUCLEOTIDE SEQUENCE [LARGE SCALE GENOMIC DNA]</scope>
    <source>
        <strain evidence="8 9">WP3-W19-ESBL-03</strain>
    </source>
</reference>
<dbReference type="PANTHER" id="PTHR45138:SF9">
    <property type="entry name" value="DIGUANYLATE CYCLASE DGCM-RELATED"/>
    <property type="match status" value="1"/>
</dbReference>
<dbReference type="EMBL" id="AP022038">
    <property type="protein sequence ID" value="BBR37966.1"/>
    <property type="molecule type" value="Genomic_DNA"/>
</dbReference>
<dbReference type="PROSITE" id="PS50887">
    <property type="entry name" value="GGDEF"/>
    <property type="match status" value="1"/>
</dbReference>